<dbReference type="InterPro" id="IPR003123">
    <property type="entry name" value="VPS9"/>
</dbReference>
<dbReference type="PANTHER" id="PTHR23101:SF72">
    <property type="entry name" value="RAS AND RAB INTERACTOR-LIKE PROTEIN"/>
    <property type="match status" value="1"/>
</dbReference>
<dbReference type="SMART" id="SM00314">
    <property type="entry name" value="RA"/>
    <property type="match status" value="1"/>
</dbReference>
<proteinExistence type="inferred from homology"/>
<evidence type="ECO:0000256" key="5">
    <source>
        <dbReference type="ARBA" id="ARBA00022999"/>
    </source>
</evidence>
<dbReference type="SUPFAM" id="SSF55550">
    <property type="entry name" value="SH2 domain"/>
    <property type="match status" value="1"/>
</dbReference>
<name>A0AA35KMA0_9SAUR</name>
<dbReference type="GO" id="GO:0005085">
    <property type="term" value="F:guanyl-nucleotide exchange factor activity"/>
    <property type="evidence" value="ECO:0007669"/>
    <property type="project" value="InterPro"/>
</dbReference>
<dbReference type="AlphaFoldDB" id="A0AA35KMA0"/>
<protein>
    <submittedName>
        <fullName evidence="9">Ras and Rab interactor isoform X1</fullName>
    </submittedName>
</protein>
<keyword evidence="5" id="KW-0727">SH2 domain</keyword>
<feature type="region of interest" description="Disordered" evidence="6">
    <location>
        <begin position="781"/>
        <end position="824"/>
    </location>
</feature>
<evidence type="ECO:0000256" key="6">
    <source>
        <dbReference type="SAM" id="MobiDB-lite"/>
    </source>
</evidence>
<evidence type="ECO:0000259" key="8">
    <source>
        <dbReference type="PROSITE" id="PS51205"/>
    </source>
</evidence>
<feature type="compositionally biased region" description="Acidic residues" evidence="6">
    <location>
        <begin position="271"/>
        <end position="280"/>
    </location>
</feature>
<dbReference type="SMART" id="SM00167">
    <property type="entry name" value="VPS9"/>
    <property type="match status" value="1"/>
</dbReference>
<sequence>MSEPILGAGRSPVENDPGLCHTLVNGKCESPITLLDRLSATRSIWEILESQPEQAKELLSVHPPGTFIIAGNAAGGSRELFLRTQENRSDAVCSFSIQDNGAVIYLEGSLLHFRDLLELVSFHLVSRDILPHLLRIPDALRLLHKPELDAVAALGMKFWTMPLKPDDGLGSAEVEEGPVGLDGAPSKSRQAVCSVRITSEDEALCIINPLFVSVHSDASWLDLASSLRRSSSTRGTLRFPNGLGTPQKSGSVKAASRKQGARGSLDHPESPEEEEEEEMEKGDPLLRSTTARRRPLHRSLACSSLEAASEELPLSPDLHLKEIKSPHRVSWIEGIPTTPPPAWPLQKSSSESSLLSENILLPPIPELDSLSVSSVEDETEGLLAAAAAQQKKQRRSSSALSYKVFQRLSAVGSTLSGFLSAERRVSKRVQELAQEPSSYVGGLVQSFVGHILRGAGKRHATSTDLLQEIRQMISNLKGYLCESSELHVVCEQSEAEEMDLGSVVEAALYKCMLKPLRNSIYAQLHEFHAHNGTLDKLREHQATMRRQSLAELGVTAGVPDAAALERIQAKLNLMHQAYSPKKKEAHMLKACKMLYEAMNQAAGGTEPFGADDFLPVLIYMLVNCDVVSVQLDVEYMMELMDPSQLLGEGGYYLTTWFGALFHIENFQPAATVTRQISIEAQRSIHQWHRRRTIHHHHANRRHSQNILYVSFCEPFNNQKTISVPPDMTTASVCAVCAEKYGVSDPESHGLFLVSHGSSLLLAGDSCPQRLRSETLQTQGGLGSFVYKPKDKGLPATAAPPSISNPDRSTEVQEPLKSKDTGQPD</sequence>
<comment type="subcellular location">
    <subcellularLocation>
        <location evidence="1">Cytoplasm</location>
    </subcellularLocation>
</comment>
<dbReference type="InterPro" id="IPR000159">
    <property type="entry name" value="RA_dom"/>
</dbReference>
<dbReference type="GO" id="GO:0005829">
    <property type="term" value="C:cytosol"/>
    <property type="evidence" value="ECO:0007669"/>
    <property type="project" value="TreeGrafter"/>
</dbReference>
<dbReference type="InterPro" id="IPR036860">
    <property type="entry name" value="SH2_dom_sf"/>
</dbReference>
<evidence type="ECO:0000313" key="10">
    <source>
        <dbReference type="Proteomes" id="UP001178461"/>
    </source>
</evidence>
<organism evidence="9 10">
    <name type="scientific">Podarcis lilfordi</name>
    <name type="common">Lilford's wall lizard</name>
    <dbReference type="NCBI Taxonomy" id="74358"/>
    <lineage>
        <taxon>Eukaryota</taxon>
        <taxon>Metazoa</taxon>
        <taxon>Chordata</taxon>
        <taxon>Craniata</taxon>
        <taxon>Vertebrata</taxon>
        <taxon>Euteleostomi</taxon>
        <taxon>Lepidosauria</taxon>
        <taxon>Squamata</taxon>
        <taxon>Bifurcata</taxon>
        <taxon>Unidentata</taxon>
        <taxon>Episquamata</taxon>
        <taxon>Laterata</taxon>
        <taxon>Lacertibaenia</taxon>
        <taxon>Lacertidae</taxon>
        <taxon>Podarcis</taxon>
    </lineage>
</organism>
<dbReference type="SUPFAM" id="SSF109993">
    <property type="entry name" value="VPS9 domain"/>
    <property type="match status" value="1"/>
</dbReference>
<dbReference type="Proteomes" id="UP001178461">
    <property type="component" value="Chromosome 8"/>
</dbReference>
<dbReference type="Pfam" id="PF00788">
    <property type="entry name" value="RA"/>
    <property type="match status" value="1"/>
</dbReference>
<keyword evidence="4" id="KW-0963">Cytoplasm</keyword>
<dbReference type="PROSITE" id="PS51205">
    <property type="entry name" value="VPS9"/>
    <property type="match status" value="1"/>
</dbReference>
<keyword evidence="3" id="KW-0343">GTPase activation</keyword>
<feature type="domain" description="Ras-associating" evidence="7">
    <location>
        <begin position="708"/>
        <end position="791"/>
    </location>
</feature>
<dbReference type="GO" id="GO:0005096">
    <property type="term" value="F:GTPase activator activity"/>
    <property type="evidence" value="ECO:0007669"/>
    <property type="project" value="UniProtKB-KW"/>
</dbReference>
<dbReference type="Gene3D" id="1.20.1050.80">
    <property type="entry name" value="VPS9 domain"/>
    <property type="match status" value="1"/>
</dbReference>
<reference evidence="9" key="1">
    <citation type="submission" date="2022-12" db="EMBL/GenBank/DDBJ databases">
        <authorList>
            <person name="Alioto T."/>
            <person name="Alioto T."/>
            <person name="Gomez Garrido J."/>
        </authorList>
    </citation>
    <scope>NUCLEOTIDE SEQUENCE</scope>
</reference>
<feature type="region of interest" description="Disordered" evidence="6">
    <location>
        <begin position="232"/>
        <end position="292"/>
    </location>
</feature>
<dbReference type="GO" id="GO:0030139">
    <property type="term" value="C:endocytic vesicle"/>
    <property type="evidence" value="ECO:0007669"/>
    <property type="project" value="TreeGrafter"/>
</dbReference>
<feature type="domain" description="VPS9" evidence="8">
    <location>
        <begin position="531"/>
        <end position="672"/>
    </location>
</feature>
<dbReference type="InterPro" id="IPR037191">
    <property type="entry name" value="VPS9_dom_sf"/>
</dbReference>
<dbReference type="GO" id="GO:0031267">
    <property type="term" value="F:small GTPase binding"/>
    <property type="evidence" value="ECO:0007669"/>
    <property type="project" value="TreeGrafter"/>
</dbReference>
<dbReference type="PANTHER" id="PTHR23101">
    <property type="entry name" value="RAB GDP/GTP EXCHANGE FACTOR"/>
    <property type="match status" value="1"/>
</dbReference>
<dbReference type="EMBL" id="OX395133">
    <property type="protein sequence ID" value="CAI5780842.1"/>
    <property type="molecule type" value="Genomic_DNA"/>
</dbReference>
<evidence type="ECO:0000256" key="3">
    <source>
        <dbReference type="ARBA" id="ARBA00022468"/>
    </source>
</evidence>
<gene>
    <name evidence="9" type="ORF">PODLI_1B033148</name>
</gene>
<evidence type="ECO:0000256" key="2">
    <source>
        <dbReference type="ARBA" id="ARBA00006919"/>
    </source>
</evidence>
<dbReference type="Pfam" id="PF02204">
    <property type="entry name" value="VPS9"/>
    <property type="match status" value="1"/>
</dbReference>
<feature type="compositionally biased region" description="Basic and acidic residues" evidence="6">
    <location>
        <begin position="807"/>
        <end position="824"/>
    </location>
</feature>
<dbReference type="FunFam" id="1.20.1050.80:FF:000002">
    <property type="entry name" value="Ras and Rab interactor 2"/>
    <property type="match status" value="1"/>
</dbReference>
<evidence type="ECO:0000256" key="1">
    <source>
        <dbReference type="ARBA" id="ARBA00004496"/>
    </source>
</evidence>
<evidence type="ECO:0000256" key="4">
    <source>
        <dbReference type="ARBA" id="ARBA00022490"/>
    </source>
</evidence>
<comment type="similarity">
    <text evidence="2">Belongs to the RIN (Ras interaction/interference) family.</text>
</comment>
<dbReference type="InterPro" id="IPR045046">
    <property type="entry name" value="Vps9-like"/>
</dbReference>
<dbReference type="GO" id="GO:0016192">
    <property type="term" value="P:vesicle-mediated transport"/>
    <property type="evidence" value="ECO:0007669"/>
    <property type="project" value="InterPro"/>
</dbReference>
<evidence type="ECO:0000313" key="9">
    <source>
        <dbReference type="EMBL" id="CAI5780842.1"/>
    </source>
</evidence>
<accession>A0AA35KMA0</accession>
<keyword evidence="10" id="KW-1185">Reference proteome</keyword>
<dbReference type="GO" id="GO:0007165">
    <property type="term" value="P:signal transduction"/>
    <property type="evidence" value="ECO:0007669"/>
    <property type="project" value="InterPro"/>
</dbReference>
<dbReference type="Pfam" id="PF23268">
    <property type="entry name" value="RIN1"/>
    <property type="match status" value="1"/>
</dbReference>
<dbReference type="PROSITE" id="PS50200">
    <property type="entry name" value="RA"/>
    <property type="match status" value="1"/>
</dbReference>
<evidence type="ECO:0000259" key="7">
    <source>
        <dbReference type="PROSITE" id="PS50200"/>
    </source>
</evidence>